<protein>
    <submittedName>
        <fullName evidence="1">Uncharacterized protein</fullName>
    </submittedName>
</protein>
<evidence type="ECO:0000313" key="4">
    <source>
        <dbReference type="EMBL" id="QJH97577.1"/>
    </source>
</evidence>
<sequence length="56" mass="6656">MIRIGLQVKIGEDWKWVFCHNNGRIVTTERKQKALHGSDLPWWQNNFGNNEFRASK</sequence>
<proteinExistence type="predicted"/>
<gene>
    <name evidence="2" type="ORF">MM415A01749_0013</name>
    <name evidence="3" type="ORF">MM415B04111_0005</name>
    <name evidence="1" type="ORF">TM448A00912_0022</name>
    <name evidence="4" type="ORF">TM448B01037_0016</name>
</gene>
<dbReference type="EMBL" id="MT144692">
    <property type="protein sequence ID" value="QJH97577.1"/>
    <property type="molecule type" value="Genomic_DNA"/>
</dbReference>
<organism evidence="1">
    <name type="scientific">viral metagenome</name>
    <dbReference type="NCBI Taxonomy" id="1070528"/>
    <lineage>
        <taxon>unclassified sequences</taxon>
        <taxon>metagenomes</taxon>
        <taxon>organismal metagenomes</taxon>
    </lineage>
</organism>
<dbReference type="AlphaFoldDB" id="A0A6H1ZL87"/>
<evidence type="ECO:0000313" key="3">
    <source>
        <dbReference type="EMBL" id="QJA93806.1"/>
    </source>
</evidence>
<dbReference type="EMBL" id="MT143179">
    <property type="protein sequence ID" value="QJA93806.1"/>
    <property type="molecule type" value="Genomic_DNA"/>
</dbReference>
<accession>A0A6H1ZL87</accession>
<reference evidence="1" key="1">
    <citation type="submission" date="2020-03" db="EMBL/GenBank/DDBJ databases">
        <title>The deep terrestrial virosphere.</title>
        <authorList>
            <person name="Holmfeldt K."/>
            <person name="Nilsson E."/>
            <person name="Simone D."/>
            <person name="Lopez-Fernandez M."/>
            <person name="Wu X."/>
            <person name="de Brujin I."/>
            <person name="Lundin D."/>
            <person name="Andersson A."/>
            <person name="Bertilsson S."/>
            <person name="Dopson M."/>
        </authorList>
    </citation>
    <scope>NUCLEOTIDE SEQUENCE</scope>
    <source>
        <strain evidence="2">MM415A01749</strain>
        <strain evidence="3">MM415B04111</strain>
        <strain evidence="1">TM448A00912</strain>
        <strain evidence="4">TM448B01037</strain>
    </source>
</reference>
<name>A0A6H1ZL87_9ZZZZ</name>
<dbReference type="EMBL" id="MT144079">
    <property type="protein sequence ID" value="QJA48324.1"/>
    <property type="molecule type" value="Genomic_DNA"/>
</dbReference>
<evidence type="ECO:0000313" key="2">
    <source>
        <dbReference type="EMBL" id="QJA75586.1"/>
    </source>
</evidence>
<dbReference type="EMBL" id="MT142172">
    <property type="protein sequence ID" value="QJA75586.1"/>
    <property type="molecule type" value="Genomic_DNA"/>
</dbReference>
<evidence type="ECO:0000313" key="1">
    <source>
        <dbReference type="EMBL" id="QJA48324.1"/>
    </source>
</evidence>